<dbReference type="STRING" id="1227549.SAMN05444007_107154"/>
<dbReference type="PROSITE" id="PS50987">
    <property type="entry name" value="HTH_ARSR_2"/>
    <property type="match status" value="1"/>
</dbReference>
<protein>
    <submittedName>
        <fullName evidence="5">Transcriptional regulator, ArsR family</fullName>
    </submittedName>
</protein>
<dbReference type="OrthoDB" id="9804742at2"/>
<evidence type="ECO:0000256" key="3">
    <source>
        <dbReference type="ARBA" id="ARBA00023163"/>
    </source>
</evidence>
<evidence type="ECO:0000256" key="2">
    <source>
        <dbReference type="ARBA" id="ARBA00023125"/>
    </source>
</evidence>
<dbReference type="AlphaFoldDB" id="A0A1H7BR50"/>
<evidence type="ECO:0000256" key="1">
    <source>
        <dbReference type="ARBA" id="ARBA00023015"/>
    </source>
</evidence>
<keyword evidence="6" id="KW-1185">Reference proteome</keyword>
<dbReference type="PANTHER" id="PTHR43132:SF2">
    <property type="entry name" value="ARSENICAL RESISTANCE OPERON REPRESSOR ARSR-RELATED"/>
    <property type="match status" value="1"/>
</dbReference>
<dbReference type="InterPro" id="IPR011991">
    <property type="entry name" value="ArsR-like_HTH"/>
</dbReference>
<dbReference type="InterPro" id="IPR001845">
    <property type="entry name" value="HTH_ArsR_DNA-bd_dom"/>
</dbReference>
<dbReference type="GO" id="GO:0003700">
    <property type="term" value="F:DNA-binding transcription factor activity"/>
    <property type="evidence" value="ECO:0007669"/>
    <property type="project" value="InterPro"/>
</dbReference>
<evidence type="ECO:0000313" key="5">
    <source>
        <dbReference type="EMBL" id="SEJ80173.1"/>
    </source>
</evidence>
<organism evidence="5 6">
    <name type="scientific">Cribrihabitans marinus</name>
    <dbReference type="NCBI Taxonomy" id="1227549"/>
    <lineage>
        <taxon>Bacteria</taxon>
        <taxon>Pseudomonadati</taxon>
        <taxon>Pseudomonadota</taxon>
        <taxon>Alphaproteobacteria</taxon>
        <taxon>Rhodobacterales</taxon>
        <taxon>Paracoccaceae</taxon>
        <taxon>Cribrihabitans</taxon>
    </lineage>
</organism>
<dbReference type="GO" id="GO:0003677">
    <property type="term" value="F:DNA binding"/>
    <property type="evidence" value="ECO:0007669"/>
    <property type="project" value="UniProtKB-KW"/>
</dbReference>
<dbReference type="EMBL" id="FNYD01000007">
    <property type="protein sequence ID" value="SEJ80173.1"/>
    <property type="molecule type" value="Genomic_DNA"/>
</dbReference>
<keyword evidence="2" id="KW-0238">DNA-binding</keyword>
<evidence type="ECO:0000259" key="4">
    <source>
        <dbReference type="PROSITE" id="PS50987"/>
    </source>
</evidence>
<dbReference type="Pfam" id="PF12840">
    <property type="entry name" value="HTH_20"/>
    <property type="match status" value="1"/>
</dbReference>
<dbReference type="CDD" id="cd00090">
    <property type="entry name" value="HTH_ARSR"/>
    <property type="match status" value="1"/>
</dbReference>
<dbReference type="InterPro" id="IPR036388">
    <property type="entry name" value="WH-like_DNA-bd_sf"/>
</dbReference>
<dbReference type="InterPro" id="IPR036390">
    <property type="entry name" value="WH_DNA-bd_sf"/>
</dbReference>
<dbReference type="Gene3D" id="1.10.10.10">
    <property type="entry name" value="Winged helix-like DNA-binding domain superfamily/Winged helix DNA-binding domain"/>
    <property type="match status" value="1"/>
</dbReference>
<name>A0A1H7BR50_9RHOB</name>
<dbReference type="PRINTS" id="PR00778">
    <property type="entry name" value="HTHARSR"/>
</dbReference>
<reference evidence="5 6" key="1">
    <citation type="submission" date="2016-10" db="EMBL/GenBank/DDBJ databases">
        <authorList>
            <person name="de Groot N.N."/>
        </authorList>
    </citation>
    <scope>NUCLEOTIDE SEQUENCE [LARGE SCALE GENOMIC DNA]</scope>
    <source>
        <strain evidence="5 6">DSM 29340</strain>
    </source>
</reference>
<dbReference type="SMART" id="SM00418">
    <property type="entry name" value="HTH_ARSR"/>
    <property type="match status" value="1"/>
</dbReference>
<dbReference type="RefSeq" id="WP_092367657.1">
    <property type="nucleotide sequence ID" value="NZ_BMGV01000007.1"/>
</dbReference>
<gene>
    <name evidence="5" type="ORF">SAMN05444007_107154</name>
</gene>
<keyword evidence="3" id="KW-0804">Transcription</keyword>
<proteinExistence type="predicted"/>
<feature type="domain" description="HTH arsR-type" evidence="4">
    <location>
        <begin position="1"/>
        <end position="94"/>
    </location>
</feature>
<dbReference type="SUPFAM" id="SSF46785">
    <property type="entry name" value="Winged helix' DNA-binding domain"/>
    <property type="match status" value="1"/>
</dbReference>
<evidence type="ECO:0000313" key="6">
    <source>
        <dbReference type="Proteomes" id="UP000199379"/>
    </source>
</evidence>
<dbReference type="Proteomes" id="UP000199379">
    <property type="component" value="Unassembled WGS sequence"/>
</dbReference>
<sequence length="107" mass="11342">MWDEAAAGFAAMGSEARLKVLRALVRAGEAGLTVGDIQGRTGIPPSTLAHHLKSLRGGGLVIQKRVGRSTVNRADFDHLESLANFILGECCADECLDGEDRKETAHG</sequence>
<dbReference type="InterPro" id="IPR051011">
    <property type="entry name" value="Metal_resp_trans_reg"/>
</dbReference>
<accession>A0A1H7BR50</accession>
<dbReference type="NCBIfam" id="NF033788">
    <property type="entry name" value="HTH_metalloreg"/>
    <property type="match status" value="1"/>
</dbReference>
<dbReference type="PANTHER" id="PTHR43132">
    <property type="entry name" value="ARSENICAL RESISTANCE OPERON REPRESSOR ARSR-RELATED"/>
    <property type="match status" value="1"/>
</dbReference>
<keyword evidence="1" id="KW-0805">Transcription regulation</keyword>